<keyword evidence="6" id="KW-0121">Carboxypeptidase</keyword>
<protein>
    <submittedName>
        <fullName evidence="6">Cytosolic carboxypeptidase 6</fullName>
    </submittedName>
</protein>
<evidence type="ECO:0000256" key="2">
    <source>
        <dbReference type="ARBA" id="ARBA00005988"/>
    </source>
</evidence>
<sequence length="185" mass="21000">KHDMDFYIDLHAHSTLMNGFMYGNIYDDPERYERQSVFPKLLCSNAEDFSLTNTNFNRDAVKAGTGRRTLGSCLDESHCYTLEVSFFSYQTNTTGQSMPYTEEAYMKLGRNVARTFLDYYKLVGYISIKPSSGLTPKPSSQLSRSQEKYHSSEKSSSEPLSRSQGENVSANKSDKKTDRLGRKSS</sequence>
<dbReference type="GO" id="GO:0004181">
    <property type="term" value="F:metallocarboxypeptidase activity"/>
    <property type="evidence" value="ECO:0007669"/>
    <property type="project" value="InterPro"/>
</dbReference>
<organism evidence="6 7">
    <name type="scientific">Biomphalaria pfeifferi</name>
    <name type="common">Bloodfluke planorb</name>
    <name type="synonym">Freshwater snail</name>
    <dbReference type="NCBI Taxonomy" id="112525"/>
    <lineage>
        <taxon>Eukaryota</taxon>
        <taxon>Metazoa</taxon>
        <taxon>Spiralia</taxon>
        <taxon>Lophotrochozoa</taxon>
        <taxon>Mollusca</taxon>
        <taxon>Gastropoda</taxon>
        <taxon>Heterobranchia</taxon>
        <taxon>Euthyneura</taxon>
        <taxon>Panpulmonata</taxon>
        <taxon>Hygrophila</taxon>
        <taxon>Lymnaeoidea</taxon>
        <taxon>Planorbidae</taxon>
        <taxon>Biomphalaria</taxon>
    </lineage>
</organism>
<feature type="non-terminal residue" evidence="6">
    <location>
        <position position="1"/>
    </location>
</feature>
<dbReference type="SUPFAM" id="SSF53187">
    <property type="entry name" value="Zn-dependent exopeptidases"/>
    <property type="match status" value="1"/>
</dbReference>
<comment type="caution">
    <text evidence="6">The sequence shown here is derived from an EMBL/GenBank/DDBJ whole genome shotgun (WGS) entry which is preliminary data.</text>
</comment>
<evidence type="ECO:0000256" key="1">
    <source>
        <dbReference type="ARBA" id="ARBA00001947"/>
    </source>
</evidence>
<feature type="region of interest" description="Disordered" evidence="4">
    <location>
        <begin position="132"/>
        <end position="185"/>
    </location>
</feature>
<feature type="domain" description="Peptidase M14" evidence="5">
    <location>
        <begin position="1"/>
        <end position="120"/>
    </location>
</feature>
<feature type="compositionally biased region" description="Basic and acidic residues" evidence="4">
    <location>
        <begin position="172"/>
        <end position="185"/>
    </location>
</feature>
<reference evidence="6" key="2">
    <citation type="submission" date="2023-04" db="EMBL/GenBank/DDBJ databases">
        <authorList>
            <person name="Bu L."/>
            <person name="Lu L."/>
            <person name="Laidemitt M.R."/>
            <person name="Zhang S.M."/>
            <person name="Mutuku M."/>
            <person name="Mkoji G."/>
            <person name="Steinauer M."/>
            <person name="Loker E.S."/>
        </authorList>
    </citation>
    <scope>NUCLEOTIDE SEQUENCE</scope>
    <source>
        <strain evidence="6">KasaAsao</strain>
        <tissue evidence="6">Whole Snail</tissue>
    </source>
</reference>
<dbReference type="PANTHER" id="PTHR12756:SF9">
    <property type="entry name" value="CYTOSOLIC CARBOXYPEPTIDASE 6"/>
    <property type="match status" value="1"/>
</dbReference>
<proteinExistence type="inferred from homology"/>
<comment type="cofactor">
    <cofactor evidence="1">
        <name>Zn(2+)</name>
        <dbReference type="ChEBI" id="CHEBI:29105"/>
    </cofactor>
</comment>
<dbReference type="GO" id="GO:0008270">
    <property type="term" value="F:zinc ion binding"/>
    <property type="evidence" value="ECO:0007669"/>
    <property type="project" value="InterPro"/>
</dbReference>
<reference evidence="6" key="1">
    <citation type="journal article" date="2023" name="PLoS Negl. Trop. Dis.">
        <title>A genome sequence for Biomphalaria pfeifferi, the major vector snail for the human-infecting parasite Schistosoma mansoni.</title>
        <authorList>
            <person name="Bu L."/>
            <person name="Lu L."/>
            <person name="Laidemitt M.R."/>
            <person name="Zhang S.M."/>
            <person name="Mutuku M."/>
            <person name="Mkoji G."/>
            <person name="Steinauer M."/>
            <person name="Loker E.S."/>
        </authorList>
    </citation>
    <scope>NUCLEOTIDE SEQUENCE</scope>
    <source>
        <strain evidence="6">KasaAsao</strain>
    </source>
</reference>
<feature type="compositionally biased region" description="Polar residues" evidence="4">
    <location>
        <begin position="132"/>
        <end position="144"/>
    </location>
</feature>
<keyword evidence="6" id="KW-0378">Hydrolase</keyword>
<dbReference type="PANTHER" id="PTHR12756">
    <property type="entry name" value="CYTOSOLIC CARBOXYPEPTIDASE"/>
    <property type="match status" value="1"/>
</dbReference>
<accession>A0AAD8BZ23</accession>
<feature type="compositionally biased region" description="Basic and acidic residues" evidence="4">
    <location>
        <begin position="145"/>
        <end position="156"/>
    </location>
</feature>
<dbReference type="PROSITE" id="PS52035">
    <property type="entry name" value="PEPTIDASE_M14"/>
    <property type="match status" value="1"/>
</dbReference>
<dbReference type="Gene3D" id="3.40.630.10">
    <property type="entry name" value="Zn peptidases"/>
    <property type="match status" value="1"/>
</dbReference>
<dbReference type="Proteomes" id="UP001233172">
    <property type="component" value="Unassembled WGS sequence"/>
</dbReference>
<evidence type="ECO:0000259" key="5">
    <source>
        <dbReference type="PROSITE" id="PS52035"/>
    </source>
</evidence>
<feature type="active site" description="Proton donor/acceptor" evidence="3">
    <location>
        <position position="83"/>
    </location>
</feature>
<keyword evidence="6" id="KW-0645">Protease</keyword>
<keyword evidence="7" id="KW-1185">Reference proteome</keyword>
<evidence type="ECO:0000313" key="7">
    <source>
        <dbReference type="Proteomes" id="UP001233172"/>
    </source>
</evidence>
<gene>
    <name evidence="6" type="ORF">Bpfe_007518</name>
</gene>
<dbReference type="EMBL" id="JASAOG010000023">
    <property type="protein sequence ID" value="KAK0062798.1"/>
    <property type="molecule type" value="Genomic_DNA"/>
</dbReference>
<dbReference type="InterPro" id="IPR000834">
    <property type="entry name" value="Peptidase_M14"/>
</dbReference>
<name>A0AAD8BZ23_BIOPF</name>
<evidence type="ECO:0000313" key="6">
    <source>
        <dbReference type="EMBL" id="KAK0062798.1"/>
    </source>
</evidence>
<evidence type="ECO:0000256" key="4">
    <source>
        <dbReference type="SAM" id="MobiDB-lite"/>
    </source>
</evidence>
<dbReference type="AlphaFoldDB" id="A0AAD8BZ23"/>
<dbReference type="GO" id="GO:0006508">
    <property type="term" value="P:proteolysis"/>
    <property type="evidence" value="ECO:0007669"/>
    <property type="project" value="InterPro"/>
</dbReference>
<evidence type="ECO:0000256" key="3">
    <source>
        <dbReference type="PROSITE-ProRule" id="PRU01379"/>
    </source>
</evidence>
<dbReference type="InterPro" id="IPR050821">
    <property type="entry name" value="Cytosolic_carboxypeptidase"/>
</dbReference>
<comment type="similarity">
    <text evidence="2 3">Belongs to the peptidase M14 family.</text>
</comment>